<proteinExistence type="predicted"/>
<gene>
    <name evidence="2" type="ORF">IX39_15095</name>
</gene>
<keyword evidence="3" id="KW-1185">Reference proteome</keyword>
<dbReference type="STRING" id="236814.IX39_15095"/>
<sequence length="172" mass="18463">MKKIFIFILSTIYACSFSQVAIGKGSVTNTSVSLEFETDNKGMVLPWVTTAAGVTGAVDGTIIYDVTDHKVKYRTNGSWFDLSVDTNGTANTILQDSKTELTNAKVAIGTNAAIDATPGILVLTDADKAMILPKTTLPHLNVKNPAAGMIIYDTANKQLAVFNGTVWSFWKP</sequence>
<dbReference type="PROSITE" id="PS51257">
    <property type="entry name" value="PROKAR_LIPOPROTEIN"/>
    <property type="match status" value="1"/>
</dbReference>
<accession>A0A085Z2S7</accession>
<organism evidence="2 3">
    <name type="scientific">Chryseobacterium formosense</name>
    <dbReference type="NCBI Taxonomy" id="236814"/>
    <lineage>
        <taxon>Bacteria</taxon>
        <taxon>Pseudomonadati</taxon>
        <taxon>Bacteroidota</taxon>
        <taxon>Flavobacteriia</taxon>
        <taxon>Flavobacteriales</taxon>
        <taxon>Weeksellaceae</taxon>
        <taxon>Chryseobacterium group</taxon>
        <taxon>Chryseobacterium</taxon>
    </lineage>
</organism>
<dbReference type="OrthoDB" id="705292at2"/>
<protein>
    <submittedName>
        <fullName evidence="2">Uncharacterized protein</fullName>
    </submittedName>
</protein>
<keyword evidence="1" id="KW-0732">Signal</keyword>
<dbReference type="eggNOG" id="ENOG5033VRT">
    <property type="taxonomic scope" value="Bacteria"/>
</dbReference>
<name>A0A085Z2S7_9FLAO</name>
<dbReference type="Proteomes" id="UP000028713">
    <property type="component" value="Unassembled WGS sequence"/>
</dbReference>
<reference evidence="2 3" key="1">
    <citation type="submission" date="2014-07" db="EMBL/GenBank/DDBJ databases">
        <title>Genome of Chryseobacterium formosense LMG 24722.</title>
        <authorList>
            <person name="Pipes S.E."/>
            <person name="Stropko S.J."/>
            <person name="Newman J.D."/>
        </authorList>
    </citation>
    <scope>NUCLEOTIDE SEQUENCE [LARGE SCALE GENOMIC DNA]</scope>
    <source>
        <strain evidence="2 3">LMG 24722</strain>
    </source>
</reference>
<evidence type="ECO:0000256" key="1">
    <source>
        <dbReference type="SAM" id="SignalP"/>
    </source>
</evidence>
<dbReference type="RefSeq" id="WP_034677997.1">
    <property type="nucleotide sequence ID" value="NZ_FPAP01000002.1"/>
</dbReference>
<comment type="caution">
    <text evidence="2">The sequence shown here is derived from an EMBL/GenBank/DDBJ whole genome shotgun (WGS) entry which is preliminary data.</text>
</comment>
<feature type="chain" id="PRO_5001800476" evidence="1">
    <location>
        <begin position="22"/>
        <end position="172"/>
    </location>
</feature>
<evidence type="ECO:0000313" key="2">
    <source>
        <dbReference type="EMBL" id="KFE98740.1"/>
    </source>
</evidence>
<evidence type="ECO:0000313" key="3">
    <source>
        <dbReference type="Proteomes" id="UP000028713"/>
    </source>
</evidence>
<dbReference type="EMBL" id="JPRP01000002">
    <property type="protein sequence ID" value="KFE98740.1"/>
    <property type="molecule type" value="Genomic_DNA"/>
</dbReference>
<dbReference type="AlphaFoldDB" id="A0A085Z2S7"/>
<feature type="signal peptide" evidence="1">
    <location>
        <begin position="1"/>
        <end position="21"/>
    </location>
</feature>